<evidence type="ECO:0000313" key="2">
    <source>
        <dbReference type="Proteomes" id="UP000297258"/>
    </source>
</evidence>
<organism evidence="1 2">
    <name type="scientific">Massilia horti</name>
    <dbReference type="NCBI Taxonomy" id="2562153"/>
    <lineage>
        <taxon>Bacteria</taxon>
        <taxon>Pseudomonadati</taxon>
        <taxon>Pseudomonadota</taxon>
        <taxon>Betaproteobacteria</taxon>
        <taxon>Burkholderiales</taxon>
        <taxon>Oxalobacteraceae</taxon>
        <taxon>Telluria group</taxon>
        <taxon>Massilia</taxon>
    </lineage>
</organism>
<comment type="caution">
    <text evidence="1">The sequence shown here is derived from an EMBL/GenBank/DDBJ whole genome shotgun (WGS) entry which is preliminary data.</text>
</comment>
<reference evidence="1 2" key="1">
    <citation type="submission" date="2019-03" db="EMBL/GenBank/DDBJ databases">
        <title>Draft genome of Massilia hortus sp. nov., a novel bacterial species of the Oxalobacteraceae family.</title>
        <authorList>
            <person name="Peta V."/>
            <person name="Raths R."/>
            <person name="Bucking H."/>
        </authorList>
    </citation>
    <scope>NUCLEOTIDE SEQUENCE [LARGE SCALE GENOMIC DNA]</scope>
    <source>
        <strain evidence="1 2">ONC3</strain>
    </source>
</reference>
<proteinExistence type="predicted"/>
<dbReference type="EMBL" id="SPUM01000120">
    <property type="protein sequence ID" value="TFW29758.1"/>
    <property type="molecule type" value="Genomic_DNA"/>
</dbReference>
<keyword evidence="2" id="KW-1185">Reference proteome</keyword>
<dbReference type="Proteomes" id="UP000297258">
    <property type="component" value="Unassembled WGS sequence"/>
</dbReference>
<accession>A0A4Y9STH6</accession>
<dbReference type="AlphaFoldDB" id="A0A4Y9STH6"/>
<feature type="non-terminal residue" evidence="1">
    <location>
        <position position="285"/>
    </location>
</feature>
<evidence type="ECO:0000313" key="1">
    <source>
        <dbReference type="EMBL" id="TFW29758.1"/>
    </source>
</evidence>
<name>A0A4Y9STH6_9BURK</name>
<sequence length="285" mass="30556">MRAPRGARPCYRLAGQWAEAPAAGIPGIGWNTRQENDVGLFSFLKKHQGPPAEAPSPDTRMRAGVPSRPLIEAERARQREIARATAAKIDAIELQMASDFFPDEAAWAPPPAPAIPLLEEELPELEEELPDPAVLPSSAPVVEESAILYANGQAGAAEQLLLAALPGLSPDERQPWWMLFDLYQACGREHEFESIAIDYASRFDTSPPAYSPLTPPGPLDRSYAGVAPAQAFSGVLDGQIAPNLQRLRQAATQSPLVRLDFGAVRAATPEGCAELLAALQGLRAA</sequence>
<protein>
    <submittedName>
        <fullName evidence="1">Uncharacterized protein</fullName>
    </submittedName>
</protein>
<gene>
    <name evidence="1" type="ORF">E4O92_18010</name>
</gene>